<organism evidence="1 2">
    <name type="scientific">Aspergillus melleus</name>
    <dbReference type="NCBI Taxonomy" id="138277"/>
    <lineage>
        <taxon>Eukaryota</taxon>
        <taxon>Fungi</taxon>
        <taxon>Dikarya</taxon>
        <taxon>Ascomycota</taxon>
        <taxon>Pezizomycotina</taxon>
        <taxon>Eurotiomycetes</taxon>
        <taxon>Eurotiomycetidae</taxon>
        <taxon>Eurotiales</taxon>
        <taxon>Aspergillaceae</taxon>
        <taxon>Aspergillus</taxon>
        <taxon>Aspergillus subgen. Circumdati</taxon>
    </lineage>
</organism>
<keyword evidence="2" id="KW-1185">Reference proteome</keyword>
<gene>
    <name evidence="1" type="ORF">N8T08_005706</name>
</gene>
<sequence>MEPSYFHLLPSIFNNTLAKWAYISSAAFANLPGTFNRSAMEAPWATESISDNGLAQTLAHLNTTDFVAYDPKFFDLIGPNATIDHVQKLAYQSHESPCYIKETNQLFFVEWGPPGGDGGIHSWQYLLDIETNELRKITTSPPTYNAHGCVYYNKSLYVVTDGYGDEESGALVKIDPKTWEKQTLVNNYLGQPFAGFNDLEMDWEGNFWLTDSKSGWGRGITKFTPPTNPSIYFVEHNTLRSKVVWTTTGNANGVAISPDGKTLYVPDTGVSTYYPRHKDPYGKRELWAFDISESRSVLSNKRLLNNPIAYFYDGVRVSRNGWVFAGAGDGVDVIDPQTGFTVGSIRVGGGDNLAVSLAFGENELWIVGRGGVWHVKGVWERLAREW</sequence>
<comment type="caution">
    <text evidence="1">The sequence shown here is derived from an EMBL/GenBank/DDBJ whole genome shotgun (WGS) entry which is preliminary data.</text>
</comment>
<protein>
    <submittedName>
        <fullName evidence="1">Uncharacterized protein</fullName>
    </submittedName>
</protein>
<dbReference type="Proteomes" id="UP001177260">
    <property type="component" value="Unassembled WGS sequence"/>
</dbReference>
<reference evidence="1 2" key="1">
    <citation type="journal article" date="2023" name="ACS Omega">
        <title>Identification of the Neoaspergillic Acid Biosynthesis Gene Cluster by Establishing an In Vitro CRISPR-Ribonucleoprotein Genetic System in Aspergillus melleus.</title>
        <authorList>
            <person name="Yuan B."/>
            <person name="Grau M.F."/>
            <person name="Murata R.M."/>
            <person name="Torok T."/>
            <person name="Venkateswaran K."/>
            <person name="Stajich J.E."/>
            <person name="Wang C.C.C."/>
        </authorList>
    </citation>
    <scope>NUCLEOTIDE SEQUENCE [LARGE SCALE GENOMIC DNA]</scope>
    <source>
        <strain evidence="1 2">IMV 1140</strain>
    </source>
</reference>
<dbReference type="EMBL" id="JAOPJF010000032">
    <property type="protein sequence ID" value="KAK1144292.1"/>
    <property type="molecule type" value="Genomic_DNA"/>
</dbReference>
<proteinExistence type="predicted"/>
<evidence type="ECO:0000313" key="2">
    <source>
        <dbReference type="Proteomes" id="UP001177260"/>
    </source>
</evidence>
<accession>A0ACC3B2C5</accession>
<name>A0ACC3B2C5_9EURO</name>
<evidence type="ECO:0000313" key="1">
    <source>
        <dbReference type="EMBL" id="KAK1144292.1"/>
    </source>
</evidence>